<comment type="caution">
    <text evidence="4">The sequence shown here is derived from an EMBL/GenBank/DDBJ whole genome shotgun (WGS) entry which is preliminary data.</text>
</comment>
<feature type="compositionally biased region" description="Polar residues" evidence="3">
    <location>
        <begin position="136"/>
        <end position="147"/>
    </location>
</feature>
<feature type="compositionally biased region" description="Polar residues" evidence="3">
    <location>
        <begin position="939"/>
        <end position="954"/>
    </location>
</feature>
<feature type="compositionally biased region" description="Acidic residues" evidence="3">
    <location>
        <begin position="818"/>
        <end position="834"/>
    </location>
</feature>
<keyword evidence="5" id="KW-1185">Reference proteome</keyword>
<feature type="region of interest" description="Disordered" evidence="3">
    <location>
        <begin position="1096"/>
        <end position="1132"/>
    </location>
</feature>
<feature type="coiled-coil region" evidence="2">
    <location>
        <begin position="1312"/>
        <end position="1339"/>
    </location>
</feature>
<evidence type="ECO:0000256" key="3">
    <source>
        <dbReference type="SAM" id="MobiDB-lite"/>
    </source>
</evidence>
<feature type="compositionally biased region" description="Basic and acidic residues" evidence="3">
    <location>
        <begin position="653"/>
        <end position="677"/>
    </location>
</feature>
<feature type="compositionally biased region" description="Low complexity" evidence="3">
    <location>
        <begin position="1096"/>
        <end position="1107"/>
    </location>
</feature>
<dbReference type="GO" id="GO:0005856">
    <property type="term" value="C:cytoskeleton"/>
    <property type="evidence" value="ECO:0007669"/>
    <property type="project" value="TreeGrafter"/>
</dbReference>
<feature type="compositionally biased region" description="Acidic residues" evidence="3">
    <location>
        <begin position="895"/>
        <end position="906"/>
    </location>
</feature>
<feature type="compositionally biased region" description="Polar residues" evidence="3">
    <location>
        <begin position="471"/>
        <end position="486"/>
    </location>
</feature>
<feature type="compositionally biased region" description="Low complexity" evidence="3">
    <location>
        <begin position="879"/>
        <end position="891"/>
    </location>
</feature>
<feature type="region of interest" description="Disordered" evidence="3">
    <location>
        <begin position="1702"/>
        <end position="1732"/>
    </location>
</feature>
<gene>
    <name evidence="4" type="ORF">CCHL11_07775</name>
</gene>
<evidence type="ECO:0000256" key="2">
    <source>
        <dbReference type="SAM" id="Coils"/>
    </source>
</evidence>
<feature type="compositionally biased region" description="Basic and acidic residues" evidence="3">
    <location>
        <begin position="710"/>
        <end position="724"/>
    </location>
</feature>
<feature type="compositionally biased region" description="Polar residues" evidence="3">
    <location>
        <begin position="731"/>
        <end position="740"/>
    </location>
</feature>
<name>A0A1Q8RN29_9PEZI</name>
<feature type="compositionally biased region" description="Pro residues" evidence="3">
    <location>
        <begin position="1973"/>
        <end position="1983"/>
    </location>
</feature>
<dbReference type="STRING" id="708187.A0A1Q8RN29"/>
<feature type="region of interest" description="Disordered" evidence="3">
    <location>
        <begin position="1882"/>
        <end position="2019"/>
    </location>
</feature>
<feature type="compositionally biased region" description="Low complexity" evidence="3">
    <location>
        <begin position="160"/>
        <end position="175"/>
    </location>
</feature>
<feature type="compositionally biased region" description="Polar residues" evidence="3">
    <location>
        <begin position="1931"/>
        <end position="1960"/>
    </location>
</feature>
<feature type="compositionally biased region" description="Polar residues" evidence="3">
    <location>
        <begin position="184"/>
        <end position="196"/>
    </location>
</feature>
<dbReference type="Proteomes" id="UP000186583">
    <property type="component" value="Unassembled WGS sequence"/>
</dbReference>
<feature type="coiled-coil region" evidence="2">
    <location>
        <begin position="1221"/>
        <end position="1283"/>
    </location>
</feature>
<proteinExistence type="predicted"/>
<feature type="region of interest" description="Disordered" evidence="3">
    <location>
        <begin position="634"/>
        <end position="771"/>
    </location>
</feature>
<evidence type="ECO:0000256" key="1">
    <source>
        <dbReference type="ARBA" id="ARBA00023054"/>
    </source>
</evidence>
<feature type="region of interest" description="Disordered" evidence="3">
    <location>
        <begin position="795"/>
        <end position="1027"/>
    </location>
</feature>
<feature type="coiled-coil region" evidence="2">
    <location>
        <begin position="1484"/>
        <end position="1700"/>
    </location>
</feature>
<dbReference type="EMBL" id="MPGH01000155">
    <property type="protein sequence ID" value="OLN85740.1"/>
    <property type="molecule type" value="Genomic_DNA"/>
</dbReference>
<keyword evidence="1 2" id="KW-0175">Coiled coil</keyword>
<reference evidence="4 5" key="1">
    <citation type="submission" date="2016-11" db="EMBL/GenBank/DDBJ databases">
        <title>Draft Genome Assembly of Colletotrichum chlorophyti a pathogen of herbaceous plants.</title>
        <authorList>
            <person name="Gan P."/>
            <person name="Narusaka M."/>
            <person name="Tsushima A."/>
            <person name="Narusaka Y."/>
            <person name="Takano Y."/>
            <person name="Shirasu K."/>
        </authorList>
    </citation>
    <scope>NUCLEOTIDE SEQUENCE [LARGE SCALE GENOMIC DNA]</scope>
    <source>
        <strain evidence="4 5">NTL11</strain>
    </source>
</reference>
<protein>
    <recommendedName>
        <fullName evidence="6">Myosin class II heavy chain</fullName>
    </recommendedName>
</protein>
<feature type="coiled-coil region" evidence="2">
    <location>
        <begin position="1813"/>
        <end position="1840"/>
    </location>
</feature>
<evidence type="ECO:0008006" key="6">
    <source>
        <dbReference type="Google" id="ProtNLM"/>
    </source>
</evidence>
<feature type="compositionally biased region" description="Low complexity" evidence="3">
    <location>
        <begin position="1906"/>
        <end position="1919"/>
    </location>
</feature>
<evidence type="ECO:0000313" key="4">
    <source>
        <dbReference type="EMBL" id="OLN85740.1"/>
    </source>
</evidence>
<accession>A0A1Q8RN29</accession>
<organism evidence="4 5">
    <name type="scientific">Colletotrichum chlorophyti</name>
    <dbReference type="NCBI Taxonomy" id="708187"/>
    <lineage>
        <taxon>Eukaryota</taxon>
        <taxon>Fungi</taxon>
        <taxon>Dikarya</taxon>
        <taxon>Ascomycota</taxon>
        <taxon>Pezizomycotina</taxon>
        <taxon>Sordariomycetes</taxon>
        <taxon>Hypocreomycetidae</taxon>
        <taxon>Glomerellales</taxon>
        <taxon>Glomerellaceae</taxon>
        <taxon>Colletotrichum</taxon>
    </lineage>
</organism>
<evidence type="ECO:0000313" key="5">
    <source>
        <dbReference type="Proteomes" id="UP000186583"/>
    </source>
</evidence>
<feature type="compositionally biased region" description="Low complexity" evidence="3">
    <location>
        <begin position="753"/>
        <end position="765"/>
    </location>
</feature>
<sequence length="2019" mass="223168">MTPRVKKKVPWKGKNIMVLLPRDDERGRPGQAPKPLNQSEVERMFKSWQELGYDISGFDLDAAAGTYQAPTGYSQSREGWPDSDDVIRERAECVYKVTLPDLNAWKNYVNELNEAKLRALGVSFGDDEPPAPSISPAVSQPSRQASAQYPPLPFSPPLPTSSASSSHAPGFPFPSQFMPGGRSSAGQSPSLNSPASFGSHPAKYNARQSISVPMGHSPFQLSNQPSPLGWPSQHRTDSPSLLNGILSPISPFTPEGFAPTGSPAFNAHQRHQSLQYPMIPHQFMQQPARASPRLQEVREDEEEPVEETLVQPSEPAQRNDDDLQAEIDEAEYHLEEQMRNELEHEDYSPHNEEAAAEQLAQLPQQQVAMSHVRDPSMQFQPTQQFAKQAGDGPVLHHPRPHSRGHSLSQNFFSHHDETRARGDSLSGWHDVDPHRIDEAAEIETNPSNLGTPVQDFSLTTLLQQHQRNFSTASNPWTDAASMSSQAGMPRRSSHASKPSLSKLNVKAPEFKFNPGHESNTSFSFGGGNGFQPAMFQAGGSFASSVVSPSANSFGAQSASSKINAHAPVFSPGQSDFSFSASGPKFRPDAPAFTPFGAGAGSVSDALTSPVSGNESIGNRNSSIFGNIDLNFSDTAKPSKKSKAVPIVNPNNREAAKDDFDDHHHDDADGRLIDESRYKRAKASRGDEDDVPLFAEPSPEPTALQSLQPASKKEEMDTSEPKSGDEQAPTPADTTVSSTIASEHPMDSKAVTATSPSDTSPDQQQSNWAPFEFESKVELQNFNDARPFGIDFQKGHKKSLSATAKAFVPGGGWNISQEPESEEDEEDERDREDTVEPVLPSTEAAQEPSPRAPTSPPKSLASKGLGASRFASPPKAKGLSASRFAASPSPARESTLESEELAEDDVDQPQGDAFEAGEQNTNHLSNEPTFEEIDAIMDHLNQNDPTFGVNKSSVDSPKWHQPSPNRQIHVAGVTNLSPYKMQAGSQYRSRASSPIRQYQGDMSSALPTTELEDPFVDPSPSAQSFDGPVTHLIGEESAAHSDWEGAFSDEEQTKLEQRVQFFDGRVNEAVSDLLAARLGPVEKALLSIQQSLRGVSRRTPSSVRRSVSAEIQHSDADDEDEEPIARRSLSPRRDRRMEHIRAAVLDAFAVQQRSAPSIAPAPASSDSNAAVLKALEEMKEQFGTSMRLDFRGEDLRNIVEEAVEKRMPTPSQQPTAADRIHDNATNDKLSELQAKIIDLEERLYVEQAKVEKEVTDRRAAEDLAAELERKLQAAETRVEVEIMNRSIFDNRIGDLEDKLRHQEERAQTELDGRRTAEDRLSEVQRLLRIASEEEVRLREEVEERDHKIKASEQAASKQAMHMALMEAAQTTATQAQTELTNKLGMMTDDLRAATQEANRWRSEAERAIDTARRQQGDLDETLNENKQLQKFLDTLGTQLQENERVRESWRAKFVSLQDDMAKAARDITEENARRTKREQALVARQEVLDAKLQAEARTRERLETEIERLENGERQGMRAVSECKRLEGLLAEMKTENHKLHQSAMRYQSEFKEARESGANEVQRTRLSMQREIDEANHHVNVVREELEEQIAKLRAEVDQSNMDVETAKAQSEMMMEEAQNGKAAAIEELKRKHQNDLEDLETRYERQINNAVEDAQKTEQHLLERLSLSTSKTEHLQDRVAHLEEKLEIAKEAARAAAQAARSAGVEPAQPAMSLQPKAPATASAPAPRTADLPEKISPQALRESIMVLQEQLQAREQRIEELESTVDKLDPEAPTKIAKRDDEITWLRELLAVRHSDLQDIILTLSAQDFDRDAVKDAAIRLKANLQMEEQERERAMNGGSAINLPNIAQSLRDAASPRVAQAVGPLAAAWGNWRKSQQPIFASGGRAGRPSTARPAFGSNHTPSRSTASASFNNNNTLHGLMTPPASGPRQTPPSNEEPQPTAFQTTGRRYTAQQLQSRARGPSFTDVPSEPMPLKSPPARRPSSRSQPMTPPMMRPSAYDSDAHPGDFDDTDFFED</sequence>
<dbReference type="PANTHER" id="PTHR32083:SF0">
    <property type="entry name" value="CILIA AND FLAGELLA-ASSOCIATED PROTEIN 58"/>
    <property type="match status" value="1"/>
</dbReference>
<feature type="region of interest" description="Disordered" evidence="3">
    <location>
        <begin position="471"/>
        <end position="499"/>
    </location>
</feature>
<feature type="region of interest" description="Disordered" evidence="3">
    <location>
        <begin position="128"/>
        <end position="237"/>
    </location>
</feature>
<feature type="region of interest" description="Disordered" evidence="3">
    <location>
        <begin position="286"/>
        <end position="320"/>
    </location>
</feature>
<feature type="compositionally biased region" description="Pro residues" evidence="3">
    <location>
        <begin position="150"/>
        <end position="159"/>
    </location>
</feature>
<feature type="compositionally biased region" description="Polar residues" evidence="3">
    <location>
        <begin position="982"/>
        <end position="1006"/>
    </location>
</feature>
<dbReference type="PANTHER" id="PTHR32083">
    <property type="entry name" value="CILIA AND FLAGELLA-ASSOCIATED PROTEIN 58-RELATED"/>
    <property type="match status" value="1"/>
</dbReference>
<dbReference type="OrthoDB" id="1293114at2759"/>
<feature type="compositionally biased region" description="Polar residues" evidence="3">
    <location>
        <begin position="917"/>
        <end position="927"/>
    </location>
</feature>
<feature type="compositionally biased region" description="Low complexity" evidence="3">
    <location>
        <begin position="1717"/>
        <end position="1731"/>
    </location>
</feature>